<dbReference type="Proteomes" id="UP000629287">
    <property type="component" value="Unassembled WGS sequence"/>
</dbReference>
<name>A0A8I0P4U4_9ACTN</name>
<feature type="region of interest" description="Disordered" evidence="1">
    <location>
        <begin position="133"/>
        <end position="156"/>
    </location>
</feature>
<evidence type="ECO:0000256" key="1">
    <source>
        <dbReference type="SAM" id="MobiDB-lite"/>
    </source>
</evidence>
<dbReference type="GeneID" id="86827932"/>
<gene>
    <name evidence="2" type="ORF">H4687_003363</name>
</gene>
<organism evidence="2 3">
    <name type="scientific">Streptomyces stelliscabiei</name>
    <dbReference type="NCBI Taxonomy" id="146820"/>
    <lineage>
        <taxon>Bacteria</taxon>
        <taxon>Bacillati</taxon>
        <taxon>Actinomycetota</taxon>
        <taxon>Actinomycetes</taxon>
        <taxon>Kitasatosporales</taxon>
        <taxon>Streptomycetaceae</taxon>
        <taxon>Streptomyces</taxon>
    </lineage>
</organism>
<evidence type="ECO:0000313" key="2">
    <source>
        <dbReference type="EMBL" id="MBE1597234.1"/>
    </source>
</evidence>
<keyword evidence="3" id="KW-1185">Reference proteome</keyword>
<protein>
    <submittedName>
        <fullName evidence="2">Uncharacterized protein</fullName>
    </submittedName>
</protein>
<dbReference type="EMBL" id="JADBGF010000001">
    <property type="protein sequence ID" value="MBE1597234.1"/>
    <property type="molecule type" value="Genomic_DNA"/>
</dbReference>
<dbReference type="AlphaFoldDB" id="A0A8I0P4U4"/>
<sequence length="200" mass="21707">MARLQILELPEGTGDDRPPFVLVVDETVPQRIILGQDMPFGDYWQGIADKIGARAAIVTPETVEILGNNAAPVAVDDREGDAQTGELIHAHEQTRLALCDALLLSRDTTWHQLIEQVGERQRELAGFYQRLDAARSGPGDAKSTGRPTHPDGTPSRFHEIKAGGWGHCDGCHAWGQWTAEEPHECPGTFNHGPVVPTPGG</sequence>
<accession>A0A8I0P4U4</accession>
<proteinExistence type="predicted"/>
<reference evidence="2 3" key="1">
    <citation type="submission" date="2020-10" db="EMBL/GenBank/DDBJ databases">
        <title>Sequencing the genomes of 1000 actinobacteria strains.</title>
        <authorList>
            <person name="Klenk H.-P."/>
        </authorList>
    </citation>
    <scope>NUCLEOTIDE SEQUENCE [LARGE SCALE GENOMIC DNA]</scope>
    <source>
        <strain evidence="2 3">DSM 41803</strain>
    </source>
</reference>
<comment type="caution">
    <text evidence="2">The sequence shown here is derived from an EMBL/GenBank/DDBJ whole genome shotgun (WGS) entry which is preliminary data.</text>
</comment>
<evidence type="ECO:0000313" key="3">
    <source>
        <dbReference type="Proteomes" id="UP000629287"/>
    </source>
</evidence>
<dbReference type="RefSeq" id="WP_192781680.1">
    <property type="nucleotide sequence ID" value="NZ_JADBGF010000001.1"/>
</dbReference>